<dbReference type="CDD" id="cd16429">
    <property type="entry name" value="VirB10"/>
    <property type="match status" value="1"/>
</dbReference>
<proteinExistence type="inferred from homology"/>
<reference evidence="6 7" key="1">
    <citation type="journal article" date="2021" name="Angew. Chem. Int. Ed. Engl.">
        <title>A novel family of nonribosomal peptides modulate collective behavior in Pseudovibrio bacteria isolated from marine sponges.</title>
        <authorList>
            <person name="Ioca L.P."/>
            <person name="Dai Y."/>
            <person name="Kunakom S."/>
            <person name="Diaz-Espinosa J."/>
            <person name="Krunic A."/>
            <person name="Crnkovic C.M."/>
            <person name="Orjala J."/>
            <person name="Sanchez L.M."/>
            <person name="Ferreira A.G."/>
            <person name="Berlinck R.G.S."/>
            <person name="Eustaquio A.S."/>
        </authorList>
    </citation>
    <scope>NUCLEOTIDE SEQUENCE [LARGE SCALE GENOMIC DNA]</scope>
    <source>
        <strain evidence="6 7">Ab134</strain>
        <plasmid evidence="6 7">pAb134-03</plasmid>
    </source>
</reference>
<dbReference type="InterPro" id="IPR005498">
    <property type="entry name" value="T4SS_VirB10/TraB/TrbI"/>
</dbReference>
<accession>A0ABX8AV89</accession>
<evidence type="ECO:0000256" key="5">
    <source>
        <dbReference type="ARBA" id="ARBA00023136"/>
    </source>
</evidence>
<evidence type="ECO:0000256" key="4">
    <source>
        <dbReference type="ARBA" id="ARBA00022989"/>
    </source>
</evidence>
<geneLocation type="plasmid" evidence="6 7">
    <name>pAb134-03</name>
</geneLocation>
<dbReference type="EMBL" id="CP074129">
    <property type="protein sequence ID" value="QUS58984.1"/>
    <property type="molecule type" value="Genomic_DNA"/>
</dbReference>
<comment type="subcellular location">
    <subcellularLocation>
        <location evidence="1">Membrane</location>
        <topology evidence="1">Single-pass membrane protein</topology>
    </subcellularLocation>
</comment>
<evidence type="ECO:0000256" key="2">
    <source>
        <dbReference type="ARBA" id="ARBA00010265"/>
    </source>
</evidence>
<evidence type="ECO:0000313" key="7">
    <source>
        <dbReference type="Proteomes" id="UP000680706"/>
    </source>
</evidence>
<organism evidence="6 7">
    <name type="scientific">Pseudovibrio brasiliensis</name>
    <dbReference type="NCBI Taxonomy" id="1898042"/>
    <lineage>
        <taxon>Bacteria</taxon>
        <taxon>Pseudomonadati</taxon>
        <taxon>Pseudomonadota</taxon>
        <taxon>Alphaproteobacteria</taxon>
        <taxon>Hyphomicrobiales</taxon>
        <taxon>Stappiaceae</taxon>
        <taxon>Pseudovibrio</taxon>
    </lineage>
</organism>
<gene>
    <name evidence="6" type="ORF">KGB56_26150</name>
</gene>
<evidence type="ECO:0000256" key="3">
    <source>
        <dbReference type="ARBA" id="ARBA00022692"/>
    </source>
</evidence>
<sequence>MSVCELFLAVGLSFGGACEPEPVIARGLPPSDEGVFDYKLPPQPKPVAPPAPPPPRIIMAPPVIIEKEVSKDAPPRTIIKKEYITVEKIVEPPKPKEPSPFELELQAARAARFGTQGYITSEGVMANGLEGNVPGLDGGLVETAALNVPPPGSGVAGSLAAPQGIDPENSTYKASGRISTSAVDNSRIVTADRYITGIMETGINSQLADEGTVVIQVSRDVYGYHGANLLVPKGSRMICRYESAKKVGQTRIGFQCERVLMAESRAEIYQLKAKVGDAQGYGGMSGHVDNRWWEKYGTAVTTVAIGATVESAVTMASAYGLKGSDTIASALTGISENVGELSAKFMEDTVNLRPVIRISQGTRVQIRPEYDWYLAPPTQQ</sequence>
<dbReference type="RefSeq" id="WP_211915119.1">
    <property type="nucleotide sequence ID" value="NZ_CP074129.1"/>
</dbReference>
<dbReference type="Pfam" id="PF03743">
    <property type="entry name" value="TrbI"/>
    <property type="match status" value="1"/>
</dbReference>
<evidence type="ECO:0000313" key="6">
    <source>
        <dbReference type="EMBL" id="QUS58984.1"/>
    </source>
</evidence>
<dbReference type="InterPro" id="IPR042217">
    <property type="entry name" value="T4SS_VirB10/TrbI"/>
</dbReference>
<keyword evidence="7" id="KW-1185">Reference proteome</keyword>
<dbReference type="Proteomes" id="UP000680706">
    <property type="component" value="Plasmid pAb134-03"/>
</dbReference>
<keyword evidence="3" id="KW-0812">Transmembrane</keyword>
<comment type="similarity">
    <text evidence="2">Belongs to the TrbI/VirB10 family.</text>
</comment>
<keyword evidence="6" id="KW-0614">Plasmid</keyword>
<keyword evidence="4" id="KW-1133">Transmembrane helix</keyword>
<protein>
    <submittedName>
        <fullName evidence="6">TrbI/VirB10 family protein</fullName>
    </submittedName>
</protein>
<keyword evidence="5" id="KW-0472">Membrane</keyword>
<name>A0ABX8AV89_9HYPH</name>
<evidence type="ECO:0000256" key="1">
    <source>
        <dbReference type="ARBA" id="ARBA00004167"/>
    </source>
</evidence>
<dbReference type="Gene3D" id="2.40.128.260">
    <property type="entry name" value="Type IV secretion system, VirB10/TraB/TrbI"/>
    <property type="match status" value="1"/>
</dbReference>